<dbReference type="CDD" id="cd20694">
    <property type="entry name" value="CdiI_Ct-like"/>
    <property type="match status" value="1"/>
</dbReference>
<dbReference type="SUPFAM" id="SSF48371">
    <property type="entry name" value="ARM repeat"/>
    <property type="match status" value="1"/>
</dbReference>
<dbReference type="InterPro" id="IPR049796">
    <property type="entry name" value="CdiI_Ct-like"/>
</dbReference>
<organism evidence="1 2">
    <name type="scientific">Mixta intestinalis</name>
    <dbReference type="NCBI Taxonomy" id="1615494"/>
    <lineage>
        <taxon>Bacteria</taxon>
        <taxon>Pseudomonadati</taxon>
        <taxon>Pseudomonadota</taxon>
        <taxon>Gammaproteobacteria</taxon>
        <taxon>Enterobacterales</taxon>
        <taxon>Erwiniaceae</taxon>
        <taxon>Mixta</taxon>
    </lineage>
</organism>
<dbReference type="InterPro" id="IPR016024">
    <property type="entry name" value="ARM-type_fold"/>
</dbReference>
<evidence type="ECO:0000313" key="1">
    <source>
        <dbReference type="EMBL" id="QHM69942.1"/>
    </source>
</evidence>
<evidence type="ECO:0000313" key="2">
    <source>
        <dbReference type="Proteomes" id="UP000464053"/>
    </source>
</evidence>
<keyword evidence="2" id="KW-1185">Reference proteome</keyword>
<proteinExistence type="predicted"/>
<dbReference type="Proteomes" id="UP000464053">
    <property type="component" value="Chromosome"/>
</dbReference>
<dbReference type="KEGG" id="mint:C7M51_00201"/>
<reference evidence="1 2" key="1">
    <citation type="submission" date="2018-03" db="EMBL/GenBank/DDBJ databases">
        <title>Pantoea intestinalis SRCM103226 isolated form the mealworm.</title>
        <authorList>
            <person name="Jeong D.-Y."/>
            <person name="Kim J.W."/>
        </authorList>
    </citation>
    <scope>NUCLEOTIDE SEQUENCE [LARGE SCALE GENOMIC DNA]</scope>
    <source>
        <strain evidence="1 2">SRCM103226</strain>
    </source>
</reference>
<evidence type="ECO:0008006" key="3">
    <source>
        <dbReference type="Google" id="ProtNLM"/>
    </source>
</evidence>
<dbReference type="OrthoDB" id="3695133at2"/>
<accession>A0A6P1PV54</accession>
<gene>
    <name evidence="1" type="ORF">C7M51_00201</name>
</gene>
<protein>
    <recommendedName>
        <fullName evidence="3">HEAT repeat domain-containing protein</fullName>
    </recommendedName>
</protein>
<name>A0A6P1PV54_9GAMM</name>
<sequence>MVSEDKLRLETLLNSGEPEKVTEALLYIAHNINDIKWAEEQLMRMANSLDEDISGLALTCLGHIARINSKISKNIVIPFLKEKINSSNEIISSRAEDALDDINMFT</sequence>
<dbReference type="EMBL" id="CP028271">
    <property type="protein sequence ID" value="QHM69942.1"/>
    <property type="molecule type" value="Genomic_DNA"/>
</dbReference>
<dbReference type="AlphaFoldDB" id="A0A6P1PV54"/>